<keyword evidence="6 10" id="KW-0028">Amino-acid biosynthesis</keyword>
<keyword evidence="9 10" id="KW-0413">Isomerase</keyword>
<dbReference type="CDD" id="cd00405">
    <property type="entry name" value="PRAI"/>
    <property type="match status" value="1"/>
</dbReference>
<dbReference type="KEGG" id="xbc:ELE36_14025"/>
<evidence type="ECO:0000313" key="13">
    <source>
        <dbReference type="Proteomes" id="UP000291562"/>
    </source>
</evidence>
<evidence type="ECO:0000256" key="3">
    <source>
        <dbReference type="ARBA" id="ARBA00007571"/>
    </source>
</evidence>
<evidence type="ECO:0000256" key="8">
    <source>
        <dbReference type="ARBA" id="ARBA00023141"/>
    </source>
</evidence>
<evidence type="ECO:0000256" key="1">
    <source>
        <dbReference type="ARBA" id="ARBA00001164"/>
    </source>
</evidence>
<dbReference type="GO" id="GO:0004640">
    <property type="term" value="F:phosphoribosylanthranilate isomerase activity"/>
    <property type="evidence" value="ECO:0007669"/>
    <property type="project" value="UniProtKB-UniRule"/>
</dbReference>
<evidence type="ECO:0000256" key="10">
    <source>
        <dbReference type="HAMAP-Rule" id="MF_00135"/>
    </source>
</evidence>
<comment type="catalytic activity">
    <reaction evidence="1 10">
        <text>N-(5-phospho-beta-D-ribosyl)anthranilate = 1-(2-carboxyphenylamino)-1-deoxy-D-ribulose 5-phosphate</text>
        <dbReference type="Rhea" id="RHEA:21540"/>
        <dbReference type="ChEBI" id="CHEBI:18277"/>
        <dbReference type="ChEBI" id="CHEBI:58613"/>
        <dbReference type="EC" id="5.3.1.24"/>
    </reaction>
</comment>
<evidence type="ECO:0000256" key="7">
    <source>
        <dbReference type="ARBA" id="ARBA00022822"/>
    </source>
</evidence>
<gene>
    <name evidence="10" type="primary">trpF</name>
    <name evidence="12" type="ORF">ELE36_14025</name>
</gene>
<dbReference type="PANTHER" id="PTHR42894:SF1">
    <property type="entry name" value="N-(5'-PHOSPHORIBOSYL)ANTHRANILATE ISOMERASE"/>
    <property type="match status" value="1"/>
</dbReference>
<dbReference type="FunFam" id="3.20.20.70:FF:000075">
    <property type="entry name" value="Tryptophan biosynthesis protein TRP1"/>
    <property type="match status" value="1"/>
</dbReference>
<dbReference type="InterPro" id="IPR013785">
    <property type="entry name" value="Aldolase_TIM"/>
</dbReference>
<evidence type="ECO:0000256" key="2">
    <source>
        <dbReference type="ARBA" id="ARBA00004664"/>
    </source>
</evidence>
<name>A0A411HLH2_9GAMM</name>
<keyword evidence="7 10" id="KW-0822">Tryptophan biosynthesis</keyword>
<accession>A0A411HLH2</accession>
<keyword evidence="8 10" id="KW-0057">Aromatic amino acid biosynthesis</keyword>
<protein>
    <recommendedName>
        <fullName evidence="5 10">N-(5'-phosphoribosyl)anthranilate isomerase</fullName>
        <shortName evidence="10">PRAI</shortName>
        <ecNumber evidence="4 10">5.3.1.24</ecNumber>
    </recommendedName>
</protein>
<sequence>MRTRVKFCGITRMNDALEAAALGVDALGFVFTRESKRYIALENACVIRAALPPFVACVALFMDDDAVWVAEVLKKFGPDYLQFHGNEDAGYCDSFASPYLKAIAMGAAQNVAAFAAKYPGAGGFLLDSHAVGAAGGSGETFDWTRVPRDITRPLLLAGGLTPDNIADAIRQVQPYGVDVSSGIEAAPGIKDSQKMRKFIEEVNRVSA</sequence>
<dbReference type="AlphaFoldDB" id="A0A411HLH2"/>
<dbReference type="OrthoDB" id="9796196at2"/>
<reference evidence="12 13" key="1">
    <citation type="submission" date="2019-01" db="EMBL/GenBank/DDBJ databases">
        <title>Pseudolysobacter antarctica gen. nov., sp. nov., isolated from Fildes Peninsula, Antarctica.</title>
        <authorList>
            <person name="Wei Z."/>
            <person name="Peng F."/>
        </authorList>
    </citation>
    <scope>NUCLEOTIDE SEQUENCE [LARGE SCALE GENOMIC DNA]</scope>
    <source>
        <strain evidence="12 13">AQ6-296</strain>
    </source>
</reference>
<dbReference type="InterPro" id="IPR001240">
    <property type="entry name" value="PRAI_dom"/>
</dbReference>
<dbReference type="EMBL" id="CP035704">
    <property type="protein sequence ID" value="QBB71379.1"/>
    <property type="molecule type" value="Genomic_DNA"/>
</dbReference>
<evidence type="ECO:0000259" key="11">
    <source>
        <dbReference type="Pfam" id="PF00697"/>
    </source>
</evidence>
<comment type="similarity">
    <text evidence="3 10">Belongs to the TrpF family.</text>
</comment>
<organism evidence="12 13">
    <name type="scientific">Pseudolysobacter antarcticus</name>
    <dbReference type="NCBI Taxonomy" id="2511995"/>
    <lineage>
        <taxon>Bacteria</taxon>
        <taxon>Pseudomonadati</taxon>
        <taxon>Pseudomonadota</taxon>
        <taxon>Gammaproteobacteria</taxon>
        <taxon>Lysobacterales</taxon>
        <taxon>Rhodanobacteraceae</taxon>
        <taxon>Pseudolysobacter</taxon>
    </lineage>
</organism>
<dbReference type="InterPro" id="IPR011060">
    <property type="entry name" value="RibuloseP-bd_barrel"/>
</dbReference>
<feature type="domain" description="N-(5'phosphoribosyl) anthranilate isomerase (PRAI)" evidence="11">
    <location>
        <begin position="6"/>
        <end position="200"/>
    </location>
</feature>
<dbReference type="NCBIfam" id="NF002298">
    <property type="entry name" value="PRK01222.1-4"/>
    <property type="match status" value="1"/>
</dbReference>
<dbReference type="UniPathway" id="UPA00035">
    <property type="reaction ID" value="UER00042"/>
</dbReference>
<proteinExistence type="inferred from homology"/>
<dbReference type="Gene3D" id="3.20.20.70">
    <property type="entry name" value="Aldolase class I"/>
    <property type="match status" value="1"/>
</dbReference>
<evidence type="ECO:0000313" key="12">
    <source>
        <dbReference type="EMBL" id="QBB71379.1"/>
    </source>
</evidence>
<dbReference type="SUPFAM" id="SSF51366">
    <property type="entry name" value="Ribulose-phoshate binding barrel"/>
    <property type="match status" value="1"/>
</dbReference>
<dbReference type="HAMAP" id="MF_00135">
    <property type="entry name" value="PRAI"/>
    <property type="match status" value="1"/>
</dbReference>
<evidence type="ECO:0000256" key="4">
    <source>
        <dbReference type="ARBA" id="ARBA00012572"/>
    </source>
</evidence>
<dbReference type="GO" id="GO:0000162">
    <property type="term" value="P:L-tryptophan biosynthetic process"/>
    <property type="evidence" value="ECO:0007669"/>
    <property type="project" value="UniProtKB-UniRule"/>
</dbReference>
<evidence type="ECO:0000256" key="9">
    <source>
        <dbReference type="ARBA" id="ARBA00023235"/>
    </source>
</evidence>
<evidence type="ECO:0000256" key="6">
    <source>
        <dbReference type="ARBA" id="ARBA00022605"/>
    </source>
</evidence>
<dbReference type="InterPro" id="IPR044643">
    <property type="entry name" value="TrpF_fam"/>
</dbReference>
<evidence type="ECO:0000256" key="5">
    <source>
        <dbReference type="ARBA" id="ARBA00022272"/>
    </source>
</evidence>
<keyword evidence="13" id="KW-1185">Reference proteome</keyword>
<dbReference type="Pfam" id="PF00697">
    <property type="entry name" value="PRAI"/>
    <property type="match status" value="1"/>
</dbReference>
<dbReference type="EC" id="5.3.1.24" evidence="4 10"/>
<dbReference type="PANTHER" id="PTHR42894">
    <property type="entry name" value="N-(5'-PHOSPHORIBOSYL)ANTHRANILATE ISOMERASE"/>
    <property type="match status" value="1"/>
</dbReference>
<dbReference type="Proteomes" id="UP000291562">
    <property type="component" value="Chromosome"/>
</dbReference>
<comment type="pathway">
    <text evidence="2 10">Amino-acid biosynthesis; L-tryptophan biosynthesis; L-tryptophan from chorismate: step 3/5.</text>
</comment>